<dbReference type="InterPro" id="IPR000600">
    <property type="entry name" value="ROK"/>
</dbReference>
<dbReference type="InterPro" id="IPR005471">
    <property type="entry name" value="Tscrpt_reg_IclR_N"/>
</dbReference>
<reference evidence="3 4" key="1">
    <citation type="submission" date="2018-08" db="EMBL/GenBank/DDBJ databases">
        <title>Genome Sequence of Clavibacter michiganensis Subspecies type strains, and the Atypical Peach-Colored Strains Isolated from Tomato.</title>
        <authorList>
            <person name="Osdaghi E."/>
            <person name="Portier P."/>
            <person name="Briand M."/>
            <person name="Jacques M.-A."/>
        </authorList>
    </citation>
    <scope>NUCLEOTIDE SEQUENCE [LARGE SCALE GENOMIC DNA]</scope>
    <source>
        <strain evidence="3 4">CFBP 8615</strain>
    </source>
</reference>
<dbReference type="Pfam" id="PF09339">
    <property type="entry name" value="HTH_IclR"/>
    <property type="match status" value="1"/>
</dbReference>
<dbReference type="PANTHER" id="PTHR18964:SF173">
    <property type="entry name" value="GLUCOKINASE"/>
    <property type="match status" value="1"/>
</dbReference>
<proteinExistence type="inferred from homology"/>
<dbReference type="PROSITE" id="PS01125">
    <property type="entry name" value="ROK"/>
    <property type="match status" value="1"/>
</dbReference>
<evidence type="ECO:0000259" key="2">
    <source>
        <dbReference type="Pfam" id="PF09339"/>
    </source>
</evidence>
<evidence type="ECO:0000313" key="4">
    <source>
        <dbReference type="Proteomes" id="UP000266484"/>
    </source>
</evidence>
<comment type="caution">
    <text evidence="3">The sequence shown here is derived from an EMBL/GenBank/DDBJ whole genome shotgun (WGS) entry which is preliminary data.</text>
</comment>
<keyword evidence="4" id="KW-1185">Reference proteome</keyword>
<dbReference type="Proteomes" id="UP000266484">
    <property type="component" value="Unassembled WGS sequence"/>
</dbReference>
<accession>A0A399TDJ7</accession>
<sequence length="431" mass="45235">MQTSDPFVSAQHESRRISWRGHRKGYDRGNEAGDPMKQTEQAAHLADVLALFREHGELSRTAVMERTGLSRSTVNQRLATLVERGLLMPTSGGASTGGRPSTVFAVNLDGPVLLTADIGASGLIAAACDLRGTPLRRETIEVDVWDGPEAVLALVVAAFQRLVSDGHVVGIGIGVPGPVEFAAGRVRNPPIMTGWDGFDIAGFLQGSFPDAPVVIENDANARARAEAHHHGADDLISLKLGTGIGSGLVFNGQTIRGAVGAAGDVGHTRAVADGVDTSPLPCRCGNSGCVEAYASGWALVRDLSEADPSIRHVADVTAGVLRGDMRATQAVRQAGRILGEAVADLVNILNPRMIVISGQLGECGEVLMSGLRERVYLRTHPLATRELVIRTSDLGDRAGIIGLALTTADQVFSRERLDRSPAGPLQAAAAT</sequence>
<name>A0A399TDJ7_9MICO</name>
<evidence type="ECO:0000313" key="3">
    <source>
        <dbReference type="EMBL" id="RIJ52201.1"/>
    </source>
</evidence>
<evidence type="ECO:0000256" key="1">
    <source>
        <dbReference type="ARBA" id="ARBA00006479"/>
    </source>
</evidence>
<dbReference type="InterPro" id="IPR049874">
    <property type="entry name" value="ROK_cs"/>
</dbReference>
<dbReference type="PANTHER" id="PTHR18964">
    <property type="entry name" value="ROK (REPRESSOR, ORF, KINASE) FAMILY"/>
    <property type="match status" value="1"/>
</dbReference>
<dbReference type="Gene3D" id="1.10.10.10">
    <property type="entry name" value="Winged helix-like DNA-binding domain superfamily/Winged helix DNA-binding domain"/>
    <property type="match status" value="1"/>
</dbReference>
<gene>
    <name evidence="3" type="ORF">DZG00_05805</name>
</gene>
<dbReference type="InterPro" id="IPR036390">
    <property type="entry name" value="WH_DNA-bd_sf"/>
</dbReference>
<dbReference type="GO" id="GO:0006355">
    <property type="term" value="P:regulation of DNA-templated transcription"/>
    <property type="evidence" value="ECO:0007669"/>
    <property type="project" value="InterPro"/>
</dbReference>
<dbReference type="EMBL" id="QWGT01000056">
    <property type="protein sequence ID" value="RIJ52201.1"/>
    <property type="molecule type" value="Genomic_DNA"/>
</dbReference>
<feature type="domain" description="HTH iclR-type" evidence="2">
    <location>
        <begin position="45"/>
        <end position="87"/>
    </location>
</feature>
<dbReference type="GO" id="GO:0003677">
    <property type="term" value="F:DNA binding"/>
    <property type="evidence" value="ECO:0007669"/>
    <property type="project" value="InterPro"/>
</dbReference>
<dbReference type="InterPro" id="IPR043129">
    <property type="entry name" value="ATPase_NBD"/>
</dbReference>
<dbReference type="AlphaFoldDB" id="A0A399TDJ7"/>
<organism evidence="3 4">
    <name type="scientific">Clavibacter lycopersici</name>
    <dbReference type="NCBI Taxonomy" id="2301718"/>
    <lineage>
        <taxon>Bacteria</taxon>
        <taxon>Bacillati</taxon>
        <taxon>Actinomycetota</taxon>
        <taxon>Actinomycetes</taxon>
        <taxon>Micrococcales</taxon>
        <taxon>Microbacteriaceae</taxon>
        <taxon>Clavibacter</taxon>
    </lineage>
</organism>
<dbReference type="Pfam" id="PF00480">
    <property type="entry name" value="ROK"/>
    <property type="match status" value="1"/>
</dbReference>
<protein>
    <submittedName>
        <fullName evidence="3">ROK family transcriptional regulator</fullName>
    </submittedName>
</protein>
<comment type="similarity">
    <text evidence="1">Belongs to the ROK (NagC/XylR) family.</text>
</comment>
<dbReference type="SUPFAM" id="SSF46785">
    <property type="entry name" value="Winged helix' DNA-binding domain"/>
    <property type="match status" value="1"/>
</dbReference>
<dbReference type="SUPFAM" id="SSF53067">
    <property type="entry name" value="Actin-like ATPase domain"/>
    <property type="match status" value="1"/>
</dbReference>
<dbReference type="Gene3D" id="3.30.420.40">
    <property type="match status" value="2"/>
</dbReference>
<dbReference type="InterPro" id="IPR036388">
    <property type="entry name" value="WH-like_DNA-bd_sf"/>
</dbReference>